<dbReference type="AlphaFoldDB" id="A0A418PNB9"/>
<dbReference type="EMBL" id="QXML01000010">
    <property type="protein sequence ID" value="RIW13157.1"/>
    <property type="molecule type" value="Genomic_DNA"/>
</dbReference>
<dbReference type="Pfam" id="PF03741">
    <property type="entry name" value="TerC"/>
    <property type="match status" value="1"/>
</dbReference>
<feature type="transmembrane region" description="Helical" evidence="6">
    <location>
        <begin position="120"/>
        <end position="140"/>
    </location>
</feature>
<feature type="transmembrane region" description="Helical" evidence="6">
    <location>
        <begin position="46"/>
        <end position="69"/>
    </location>
</feature>
<feature type="transmembrane region" description="Helical" evidence="6">
    <location>
        <begin position="184"/>
        <end position="206"/>
    </location>
</feature>
<evidence type="ECO:0000313" key="8">
    <source>
        <dbReference type="Proteomes" id="UP000283522"/>
    </source>
</evidence>
<dbReference type="PANTHER" id="PTHR30238:SF4">
    <property type="entry name" value="SLL1022 PROTEIN"/>
    <property type="match status" value="1"/>
</dbReference>
<comment type="subcellular location">
    <subcellularLocation>
        <location evidence="1">Membrane</location>
        <topology evidence="1">Multi-pass membrane protein</topology>
    </subcellularLocation>
</comment>
<evidence type="ECO:0000313" key="7">
    <source>
        <dbReference type="EMBL" id="RIW13157.1"/>
    </source>
</evidence>
<protein>
    <submittedName>
        <fullName evidence="7">TerC family protein</fullName>
    </submittedName>
</protein>
<feature type="transmembrane region" description="Helical" evidence="6">
    <location>
        <begin position="12"/>
        <end position="34"/>
    </location>
</feature>
<dbReference type="Proteomes" id="UP000283522">
    <property type="component" value="Unassembled WGS sequence"/>
</dbReference>
<keyword evidence="5 6" id="KW-0472">Membrane</keyword>
<feature type="transmembrane region" description="Helical" evidence="6">
    <location>
        <begin position="152"/>
        <end position="172"/>
    </location>
</feature>
<keyword evidence="3 6" id="KW-0812">Transmembrane</keyword>
<dbReference type="GO" id="GO:0016020">
    <property type="term" value="C:membrane"/>
    <property type="evidence" value="ECO:0007669"/>
    <property type="project" value="UniProtKB-SubCell"/>
</dbReference>
<evidence type="ECO:0000256" key="4">
    <source>
        <dbReference type="ARBA" id="ARBA00022989"/>
    </source>
</evidence>
<organism evidence="7 8">
    <name type="scientific">Algoriphagus lacus</name>
    <dbReference type="NCBI Taxonomy" id="2056311"/>
    <lineage>
        <taxon>Bacteria</taxon>
        <taxon>Pseudomonadati</taxon>
        <taxon>Bacteroidota</taxon>
        <taxon>Cytophagia</taxon>
        <taxon>Cytophagales</taxon>
        <taxon>Cyclobacteriaceae</taxon>
        <taxon>Algoriphagus</taxon>
    </lineage>
</organism>
<comment type="similarity">
    <text evidence="2">Belongs to the TerC family.</text>
</comment>
<accession>A0A418PNB9</accession>
<proteinExistence type="inferred from homology"/>
<evidence type="ECO:0000256" key="5">
    <source>
        <dbReference type="ARBA" id="ARBA00023136"/>
    </source>
</evidence>
<gene>
    <name evidence="7" type="ORF">D0X99_17260</name>
</gene>
<dbReference type="OrthoDB" id="9805314at2"/>
<feature type="transmembrane region" description="Helical" evidence="6">
    <location>
        <begin position="212"/>
        <end position="228"/>
    </location>
</feature>
<sequence length="252" mass="28256">MEIFLQTDTWIALLTLTFLEIVLGVDNIIFISIVSNKLPEEMRPKARMLGLSLALIFRIGLLLGISYIIKFKEPLITLFEHGFSGRDLILGAGGLFLLYKSTLEIHHKMEGEPEEIKAQAAKSFGSVIAQIVFLDIIFSFDSILTAVGLVDHVSIMIIAVVISLIIMMTFAGRISNFINSHPTLQILALSFLILIGFMLLLEGFHFEVPKGYIYFAVFFSLGVEVINLRMKKKTHSKPVELKPRIKEDDGID</sequence>
<evidence type="ECO:0000256" key="2">
    <source>
        <dbReference type="ARBA" id="ARBA00007511"/>
    </source>
</evidence>
<evidence type="ECO:0000256" key="3">
    <source>
        <dbReference type="ARBA" id="ARBA00022692"/>
    </source>
</evidence>
<dbReference type="PANTHER" id="PTHR30238">
    <property type="entry name" value="MEMBRANE BOUND PREDICTED REDOX MODULATOR"/>
    <property type="match status" value="1"/>
</dbReference>
<evidence type="ECO:0000256" key="6">
    <source>
        <dbReference type="SAM" id="Phobius"/>
    </source>
</evidence>
<name>A0A418PNB9_9BACT</name>
<evidence type="ECO:0000256" key="1">
    <source>
        <dbReference type="ARBA" id="ARBA00004141"/>
    </source>
</evidence>
<dbReference type="InterPro" id="IPR005496">
    <property type="entry name" value="Integral_membrane_TerC"/>
</dbReference>
<keyword evidence="4 6" id="KW-1133">Transmembrane helix</keyword>
<dbReference type="RefSeq" id="WP_119479110.1">
    <property type="nucleotide sequence ID" value="NZ_QXML01000010.1"/>
</dbReference>
<keyword evidence="8" id="KW-1185">Reference proteome</keyword>
<reference evidence="7 8" key="1">
    <citation type="submission" date="2018-09" db="EMBL/GenBank/DDBJ databases">
        <authorList>
            <person name="Wang X."/>
            <person name="Du Z."/>
        </authorList>
    </citation>
    <scope>NUCLEOTIDE SEQUENCE [LARGE SCALE GENOMIC DNA]</scope>
    <source>
        <strain evidence="7 8">N3</strain>
    </source>
</reference>
<comment type="caution">
    <text evidence="7">The sequence shown here is derived from an EMBL/GenBank/DDBJ whole genome shotgun (WGS) entry which is preliminary data.</text>
</comment>